<comment type="caution">
    <text evidence="2">The sequence shown here is derived from an EMBL/GenBank/DDBJ whole genome shotgun (WGS) entry which is preliminary data.</text>
</comment>
<evidence type="ECO:0000313" key="3">
    <source>
        <dbReference type="Proteomes" id="UP001501705"/>
    </source>
</evidence>
<name>A0ABN2CZ84_9ACTN</name>
<keyword evidence="3" id="KW-1185">Reference proteome</keyword>
<protein>
    <recommendedName>
        <fullName evidence="1">Saccharopine dehydrogenase NADP binding domain-containing protein</fullName>
    </recommendedName>
</protein>
<dbReference type="Pfam" id="PF03435">
    <property type="entry name" value="Sacchrp_dh_NADP"/>
    <property type="match status" value="1"/>
</dbReference>
<dbReference type="EMBL" id="BAAAPH010000006">
    <property type="protein sequence ID" value="GAA1565986.1"/>
    <property type="molecule type" value="Genomic_DNA"/>
</dbReference>
<dbReference type="RefSeq" id="WP_344233445.1">
    <property type="nucleotide sequence ID" value="NZ_BAAAPH010000006.1"/>
</dbReference>
<gene>
    <name evidence="2" type="ORF">GCM10009804_23380</name>
</gene>
<dbReference type="PANTHER" id="PTHR43781:SF1">
    <property type="entry name" value="SACCHAROPINE DEHYDROGENASE"/>
    <property type="match status" value="1"/>
</dbReference>
<proteinExistence type="predicted"/>
<feature type="domain" description="Saccharopine dehydrogenase NADP binding" evidence="1">
    <location>
        <begin position="150"/>
        <end position="226"/>
    </location>
</feature>
<dbReference type="InterPro" id="IPR036291">
    <property type="entry name" value="NAD(P)-bd_dom_sf"/>
</dbReference>
<accession>A0ABN2CZ84</accession>
<evidence type="ECO:0000313" key="2">
    <source>
        <dbReference type="EMBL" id="GAA1565986.1"/>
    </source>
</evidence>
<organism evidence="2 3">
    <name type="scientific">Kribbella hippodromi</name>
    <dbReference type="NCBI Taxonomy" id="434347"/>
    <lineage>
        <taxon>Bacteria</taxon>
        <taxon>Bacillati</taxon>
        <taxon>Actinomycetota</taxon>
        <taxon>Actinomycetes</taxon>
        <taxon>Propionibacteriales</taxon>
        <taxon>Kribbellaceae</taxon>
        <taxon>Kribbella</taxon>
    </lineage>
</organism>
<sequence length="456" mass="48077">MNPVNTVVVYGATGHTGRFVVEELLRRAIPTTIAGRNPSTLTALTRQVALPRRTALPDQLALPDQAAMDGTQAWDRAAITPAAVDDPRTLDRVAIAPAAVDDPGALDRAFAREWDRAAITPAAVDDPRALDRAAIAPAAVDDPRALDQVAIVPAAVDDRRALDGAFARQWDRVAIASAAVDDPGALDRAFAGQAAVINCAGPFALTAIPVLEAAARNGVPYVDVAAELEANVTTLGHPSASRAVPACAFFGGLADLLAAAALDGDTKADRIEVAYGLPSWHPTPGTRVAGEVSHERRGGRRVRFTDGQLRYHQDAPVHLDWTFPEPLGRRRVIAEFSMADIVTIPSHIDVSEVRSLMTVDAAADLADPNTPAPVAVDALGRSEQTFVVDVRVHTGGVERRAIARGQDIYAISAPLAVEAVQRLLDGRTRSTGVASAGAMFDAADFLNALPLEVEVH</sequence>
<dbReference type="InterPro" id="IPR005097">
    <property type="entry name" value="Sacchrp_dh_NADP-bd"/>
</dbReference>
<dbReference type="PANTHER" id="PTHR43781">
    <property type="entry name" value="SACCHAROPINE DEHYDROGENASE"/>
    <property type="match status" value="1"/>
</dbReference>
<dbReference type="Gene3D" id="3.40.50.720">
    <property type="entry name" value="NAD(P)-binding Rossmann-like Domain"/>
    <property type="match status" value="2"/>
</dbReference>
<reference evidence="2 3" key="1">
    <citation type="journal article" date="2019" name="Int. J. Syst. Evol. Microbiol.">
        <title>The Global Catalogue of Microorganisms (GCM) 10K type strain sequencing project: providing services to taxonomists for standard genome sequencing and annotation.</title>
        <authorList>
            <consortium name="The Broad Institute Genomics Platform"/>
            <consortium name="The Broad Institute Genome Sequencing Center for Infectious Disease"/>
            <person name="Wu L."/>
            <person name="Ma J."/>
        </authorList>
    </citation>
    <scope>NUCLEOTIDE SEQUENCE [LARGE SCALE GENOMIC DNA]</scope>
    <source>
        <strain evidence="2 3">JCM 15572</strain>
    </source>
</reference>
<dbReference type="Proteomes" id="UP001501705">
    <property type="component" value="Unassembled WGS sequence"/>
</dbReference>
<dbReference type="SUPFAM" id="SSF51735">
    <property type="entry name" value="NAD(P)-binding Rossmann-fold domains"/>
    <property type="match status" value="2"/>
</dbReference>
<evidence type="ECO:0000259" key="1">
    <source>
        <dbReference type="Pfam" id="PF03435"/>
    </source>
</evidence>